<dbReference type="AlphaFoldDB" id="A0A8H6F4W1"/>
<dbReference type="EMBL" id="JABWAD010000028">
    <property type="protein sequence ID" value="KAF6069956.1"/>
    <property type="molecule type" value="Genomic_DNA"/>
</dbReference>
<protein>
    <submittedName>
        <fullName evidence="1">Uncharacterized protein</fullName>
    </submittedName>
</protein>
<proteinExistence type="predicted"/>
<evidence type="ECO:0000313" key="1">
    <source>
        <dbReference type="EMBL" id="KAF6069956.1"/>
    </source>
</evidence>
<dbReference type="Proteomes" id="UP000536275">
    <property type="component" value="Unassembled WGS sequence"/>
</dbReference>
<name>A0A8H6F4W1_CANAX</name>
<evidence type="ECO:0000313" key="2">
    <source>
        <dbReference type="Proteomes" id="UP000536275"/>
    </source>
</evidence>
<accession>A0A8H6F4W1</accession>
<gene>
    <name evidence="1" type="ORF">FOB64_002657</name>
</gene>
<reference evidence="1 2" key="1">
    <citation type="submission" date="2020-03" db="EMBL/GenBank/DDBJ databases">
        <title>FDA dAtabase for Regulatory Grade micrObial Sequences (FDA-ARGOS): Supporting development and validation of Infectious Disease Dx tests.</title>
        <authorList>
            <person name="Campos J."/>
            <person name="Goldberg B."/>
            <person name="Tallon L."/>
            <person name="Sadzewicz L."/>
            <person name="Vavikolanu K."/>
            <person name="Mehta A."/>
            <person name="Aluvathingal J."/>
            <person name="Nadendla S."/>
            <person name="Nandy P."/>
            <person name="Geyer C."/>
            <person name="Yan Y."/>
            <person name="Sichtig H."/>
        </authorList>
    </citation>
    <scope>NUCLEOTIDE SEQUENCE [LARGE SCALE GENOMIC DNA]</scope>
    <source>
        <strain evidence="1 2">FDAARGOS_656</strain>
    </source>
</reference>
<organism evidence="1 2">
    <name type="scientific">Candida albicans</name>
    <name type="common">Yeast</name>
    <dbReference type="NCBI Taxonomy" id="5476"/>
    <lineage>
        <taxon>Eukaryota</taxon>
        <taxon>Fungi</taxon>
        <taxon>Dikarya</taxon>
        <taxon>Ascomycota</taxon>
        <taxon>Saccharomycotina</taxon>
        <taxon>Pichiomycetes</taxon>
        <taxon>Debaryomycetaceae</taxon>
        <taxon>Candida/Lodderomyces clade</taxon>
        <taxon>Candida</taxon>
    </lineage>
</organism>
<sequence length="112" mass="13036">MSNPTTSDSLSSLDQQAISLFEQAIKKESQGLMSDAVDLYRKSFKINEQVDKLYRSIHLPNALHKLQNERGKNYITKVDEHKVAKINVDKLLDSFNMLKQLPSIFKWRIEWV</sequence>
<comment type="caution">
    <text evidence="1">The sequence shown here is derived from an EMBL/GenBank/DDBJ whole genome shotgun (WGS) entry which is preliminary data.</text>
</comment>
<dbReference type="Gene3D" id="1.20.58.80">
    <property type="entry name" value="Phosphotransferase system, lactose/cellobiose-type IIA subunit"/>
    <property type="match status" value="1"/>
</dbReference>